<evidence type="ECO:0000313" key="3">
    <source>
        <dbReference type="Proteomes" id="UP000694565"/>
    </source>
</evidence>
<dbReference type="AlphaFoldDB" id="A0A8C2Z0L7"/>
<reference evidence="2" key="2">
    <citation type="submission" date="2025-09" db="UniProtKB">
        <authorList>
            <consortium name="Ensembl"/>
        </authorList>
    </citation>
    <scope>IDENTIFICATION</scope>
</reference>
<dbReference type="Proteomes" id="UP000694565">
    <property type="component" value="Unplaced"/>
</dbReference>
<name>A0A8C2Z0L7_CYCLU</name>
<organism evidence="2 3">
    <name type="scientific">Cyclopterus lumpus</name>
    <name type="common">Lumpsucker</name>
    <dbReference type="NCBI Taxonomy" id="8103"/>
    <lineage>
        <taxon>Eukaryota</taxon>
        <taxon>Metazoa</taxon>
        <taxon>Chordata</taxon>
        <taxon>Craniata</taxon>
        <taxon>Vertebrata</taxon>
        <taxon>Euteleostomi</taxon>
        <taxon>Actinopterygii</taxon>
        <taxon>Neopterygii</taxon>
        <taxon>Teleostei</taxon>
        <taxon>Neoteleostei</taxon>
        <taxon>Acanthomorphata</taxon>
        <taxon>Eupercaria</taxon>
        <taxon>Perciformes</taxon>
        <taxon>Cottioidei</taxon>
        <taxon>Cottales</taxon>
        <taxon>Cyclopteridae</taxon>
        <taxon>Cyclopterus</taxon>
    </lineage>
</organism>
<protein>
    <submittedName>
        <fullName evidence="2">Uncharacterized protein</fullName>
    </submittedName>
</protein>
<feature type="compositionally biased region" description="Basic and acidic residues" evidence="1">
    <location>
        <begin position="193"/>
        <end position="202"/>
    </location>
</feature>
<dbReference type="GeneTree" id="ENSGT00980000198976"/>
<keyword evidence="3" id="KW-1185">Reference proteome</keyword>
<dbReference type="Ensembl" id="ENSCLMT00005012044.1">
    <property type="protein sequence ID" value="ENSCLMP00005011177.1"/>
    <property type="gene ID" value="ENSCLMG00005006091.1"/>
</dbReference>
<feature type="region of interest" description="Disordered" evidence="1">
    <location>
        <begin position="193"/>
        <end position="213"/>
    </location>
</feature>
<evidence type="ECO:0000256" key="1">
    <source>
        <dbReference type="SAM" id="MobiDB-lite"/>
    </source>
</evidence>
<proteinExistence type="predicted"/>
<accession>A0A8C2Z0L7</accession>
<reference evidence="2" key="1">
    <citation type="submission" date="2025-08" db="UniProtKB">
        <authorList>
            <consortium name="Ensembl"/>
        </authorList>
    </citation>
    <scope>IDENTIFICATION</scope>
</reference>
<evidence type="ECO:0000313" key="2">
    <source>
        <dbReference type="Ensembl" id="ENSCLMP00005011177.1"/>
    </source>
</evidence>
<sequence>MTSMPTGHVPVRRLLLPVQRLFQDQLGELASVRLGLHIQVKVVVRGDIVSAQSVRAHVRVERALQGETGARSGALRDLHRDVRLREAGRVVVDVHHLDLDPKQLQRVLQEHLHVELAAGALPADMLPVDFFANEQDAVLQVHLQVRRARAGHHLEPTGGQLGKVQSQVLGDIPHQGAMVRLLRHRVAYLREHSIRDAHDNQKHNHRRETSALG</sequence>